<proteinExistence type="predicted"/>
<reference evidence="2" key="2">
    <citation type="submission" date="2022-06" db="UniProtKB">
        <authorList>
            <consortium name="EnsemblMetazoa"/>
        </authorList>
    </citation>
    <scope>IDENTIFICATION</scope>
    <source>
        <strain evidence="2">DF5081</strain>
    </source>
</reference>
<accession>A0A8R1HLV0</accession>
<evidence type="ECO:0000256" key="1">
    <source>
        <dbReference type="SAM" id="MobiDB-lite"/>
    </source>
</evidence>
<dbReference type="OMA" id="DVCAVKF"/>
<feature type="region of interest" description="Disordered" evidence="1">
    <location>
        <begin position="25"/>
        <end position="66"/>
    </location>
</feature>
<sequence>MIQYIILGYLIYEIIHLSQLPDVSAVKFKPPPDEQPSATPPSSASSPGPSPAPDTAKSETATAQSK</sequence>
<dbReference type="AlphaFoldDB" id="A0A8R1HLV0"/>
<organism evidence="2 3">
    <name type="scientific">Caenorhabditis japonica</name>
    <dbReference type="NCBI Taxonomy" id="281687"/>
    <lineage>
        <taxon>Eukaryota</taxon>
        <taxon>Metazoa</taxon>
        <taxon>Ecdysozoa</taxon>
        <taxon>Nematoda</taxon>
        <taxon>Chromadorea</taxon>
        <taxon>Rhabditida</taxon>
        <taxon>Rhabditina</taxon>
        <taxon>Rhabditomorpha</taxon>
        <taxon>Rhabditoidea</taxon>
        <taxon>Rhabditidae</taxon>
        <taxon>Peloderinae</taxon>
        <taxon>Caenorhabditis</taxon>
    </lineage>
</organism>
<feature type="compositionally biased region" description="Low complexity" evidence="1">
    <location>
        <begin position="36"/>
        <end position="47"/>
    </location>
</feature>
<keyword evidence="3" id="KW-1185">Reference proteome</keyword>
<evidence type="ECO:0000313" key="3">
    <source>
        <dbReference type="Proteomes" id="UP000005237"/>
    </source>
</evidence>
<dbReference type="EnsemblMetazoa" id="CJA05362.1">
    <property type="protein sequence ID" value="CJA05362.1"/>
    <property type="gene ID" value="WBGene00124566"/>
</dbReference>
<reference evidence="3" key="1">
    <citation type="submission" date="2010-08" db="EMBL/GenBank/DDBJ databases">
        <authorList>
            <consortium name="Caenorhabditis japonica Sequencing Consortium"/>
            <person name="Wilson R.K."/>
        </authorList>
    </citation>
    <scope>NUCLEOTIDE SEQUENCE [LARGE SCALE GENOMIC DNA]</scope>
    <source>
        <strain evidence="3">DF5081</strain>
    </source>
</reference>
<protein>
    <submittedName>
        <fullName evidence="2">Uncharacterized protein</fullName>
    </submittedName>
</protein>
<evidence type="ECO:0000313" key="2">
    <source>
        <dbReference type="EnsemblMetazoa" id="CJA05362.1"/>
    </source>
</evidence>
<dbReference type="Proteomes" id="UP000005237">
    <property type="component" value="Unassembled WGS sequence"/>
</dbReference>
<name>A0A8R1HLV0_CAEJA</name>